<feature type="transmembrane region" description="Helical" evidence="6">
    <location>
        <begin position="84"/>
        <end position="104"/>
    </location>
</feature>
<name>A0A1J8Q2T4_9AGAM</name>
<dbReference type="GO" id="GO:0016020">
    <property type="term" value="C:membrane"/>
    <property type="evidence" value="ECO:0007669"/>
    <property type="project" value="UniProtKB-SubCell"/>
</dbReference>
<dbReference type="STRING" id="180088.A0A1J8Q2T4"/>
<evidence type="ECO:0000256" key="3">
    <source>
        <dbReference type="ARBA" id="ARBA00022692"/>
    </source>
</evidence>
<feature type="transmembrane region" description="Helical" evidence="6">
    <location>
        <begin position="358"/>
        <end position="376"/>
    </location>
</feature>
<keyword evidence="8" id="KW-1185">Reference proteome</keyword>
<dbReference type="PIRSF" id="PIRSF006060">
    <property type="entry name" value="AA_transporter"/>
    <property type="match status" value="1"/>
</dbReference>
<dbReference type="PANTHER" id="PTHR45649:SF26">
    <property type="entry name" value="OS04G0435100 PROTEIN"/>
    <property type="match status" value="1"/>
</dbReference>
<keyword evidence="2" id="KW-0813">Transport</keyword>
<dbReference type="Gene3D" id="1.20.1740.10">
    <property type="entry name" value="Amino acid/polyamine transporter I"/>
    <property type="match status" value="2"/>
</dbReference>
<feature type="transmembrane region" description="Helical" evidence="6">
    <location>
        <begin position="428"/>
        <end position="448"/>
    </location>
</feature>
<dbReference type="PANTHER" id="PTHR45649">
    <property type="entry name" value="AMINO-ACID PERMEASE BAT1"/>
    <property type="match status" value="1"/>
</dbReference>
<comment type="subcellular location">
    <subcellularLocation>
        <location evidence="1">Membrane</location>
        <topology evidence="1">Multi-pass membrane protein</topology>
    </subcellularLocation>
</comment>
<evidence type="ECO:0000256" key="4">
    <source>
        <dbReference type="ARBA" id="ARBA00022989"/>
    </source>
</evidence>
<dbReference type="AlphaFoldDB" id="A0A1J8Q2T4"/>
<keyword evidence="4 6" id="KW-1133">Transmembrane helix</keyword>
<evidence type="ECO:0000256" key="5">
    <source>
        <dbReference type="ARBA" id="ARBA00023136"/>
    </source>
</evidence>
<evidence type="ECO:0000256" key="1">
    <source>
        <dbReference type="ARBA" id="ARBA00004141"/>
    </source>
</evidence>
<comment type="caution">
    <text evidence="7">The sequence shown here is derived from an EMBL/GenBank/DDBJ whole genome shotgun (WGS) entry which is preliminary data.</text>
</comment>
<feature type="transmembrane region" description="Helical" evidence="6">
    <location>
        <begin position="281"/>
        <end position="310"/>
    </location>
</feature>
<dbReference type="InterPro" id="IPR002293">
    <property type="entry name" value="AA/rel_permease1"/>
</dbReference>
<keyword evidence="3 6" id="KW-0812">Transmembrane</keyword>
<dbReference type="Pfam" id="PF13520">
    <property type="entry name" value="AA_permease_2"/>
    <property type="match status" value="2"/>
</dbReference>
<evidence type="ECO:0000256" key="6">
    <source>
        <dbReference type="SAM" id="Phobius"/>
    </source>
</evidence>
<gene>
    <name evidence="7" type="ORF">AZE42_07418</name>
</gene>
<evidence type="ECO:0000256" key="2">
    <source>
        <dbReference type="ARBA" id="ARBA00022448"/>
    </source>
</evidence>
<protein>
    <recommendedName>
        <fullName evidence="9">Amino acid permease/ SLC12A domain-containing protein</fullName>
    </recommendedName>
</protein>
<dbReference type="EMBL" id="LVVM01006627">
    <property type="protein sequence ID" value="OJA07552.1"/>
    <property type="molecule type" value="Genomic_DNA"/>
</dbReference>
<dbReference type="GO" id="GO:0022857">
    <property type="term" value="F:transmembrane transporter activity"/>
    <property type="evidence" value="ECO:0007669"/>
    <property type="project" value="InterPro"/>
</dbReference>
<keyword evidence="5 6" id="KW-0472">Membrane</keyword>
<evidence type="ECO:0008006" key="9">
    <source>
        <dbReference type="Google" id="ProtNLM"/>
    </source>
</evidence>
<sequence>MTESISEKQAEVSLNAASVKNHPNPTRNEDDTVLAELGYKAEFKREFSMIETIAFAFSIMGVVASVSSTFSFPLVSGGHVGMVWGWLIPCFFVMAVASSMAELVSSMPTSAGLYYFSAKLAPPKYSALASWITGWANITGQVTLCTDDHYGDCVGTTIAAIIALLVCSGDNKVSTKDAFTMFENNTGWSNNGWAFLLAFTAPMWTLTGYDSAAHISEEISGAQRAAPIAILVGVFGTQVLGWLLFIACSFATVSVADLLTGSLPLPMGQLFLNVLGKRGMLAIWGFIIVVQFVTGAAQGVDASRVVFAFARDNALPGSRWWKRINGRTQTPVNAVWLVMAGAAVCGLLGFSAAALSSLAGASVIGLYVSYATPIFLRITSGRDKLVPGTFSLGRWYMPIGIIAVAWVSFIVVLLVFPPSQATTAQGMNYAVVIIMGVFFFASISWVVSAHKWFHGPIKNVDDSTSSVEGKEPEF</sequence>
<feature type="transmembrane region" description="Helical" evidence="6">
    <location>
        <begin position="53"/>
        <end position="72"/>
    </location>
</feature>
<proteinExistence type="predicted"/>
<dbReference type="OrthoDB" id="3900342at2759"/>
<organism evidence="7 8">
    <name type="scientific">Rhizopogon vesiculosus</name>
    <dbReference type="NCBI Taxonomy" id="180088"/>
    <lineage>
        <taxon>Eukaryota</taxon>
        <taxon>Fungi</taxon>
        <taxon>Dikarya</taxon>
        <taxon>Basidiomycota</taxon>
        <taxon>Agaricomycotina</taxon>
        <taxon>Agaricomycetes</taxon>
        <taxon>Agaricomycetidae</taxon>
        <taxon>Boletales</taxon>
        <taxon>Suillineae</taxon>
        <taxon>Rhizopogonaceae</taxon>
        <taxon>Rhizopogon</taxon>
    </lineage>
</organism>
<feature type="transmembrane region" description="Helical" evidence="6">
    <location>
        <begin position="396"/>
        <end position="416"/>
    </location>
</feature>
<evidence type="ECO:0000313" key="7">
    <source>
        <dbReference type="EMBL" id="OJA07552.1"/>
    </source>
</evidence>
<evidence type="ECO:0000313" key="8">
    <source>
        <dbReference type="Proteomes" id="UP000183567"/>
    </source>
</evidence>
<feature type="transmembrane region" description="Helical" evidence="6">
    <location>
        <begin position="331"/>
        <end position="352"/>
    </location>
</feature>
<dbReference type="Proteomes" id="UP000183567">
    <property type="component" value="Unassembled WGS sequence"/>
</dbReference>
<accession>A0A1J8Q2T4</accession>
<reference evidence="7 8" key="1">
    <citation type="submission" date="2016-03" db="EMBL/GenBank/DDBJ databases">
        <title>Comparative genomics of the ectomycorrhizal sister species Rhizopogon vinicolor and Rhizopogon vesiculosus (Basidiomycota: Boletales) reveals a divergence of the mating type B locus.</title>
        <authorList>
            <person name="Mujic A.B."/>
            <person name="Kuo A."/>
            <person name="Tritt A."/>
            <person name="Lipzen A."/>
            <person name="Chen C."/>
            <person name="Johnson J."/>
            <person name="Sharma A."/>
            <person name="Barry K."/>
            <person name="Grigoriev I.V."/>
            <person name="Spatafora J.W."/>
        </authorList>
    </citation>
    <scope>NUCLEOTIDE SEQUENCE [LARGE SCALE GENOMIC DNA]</scope>
    <source>
        <strain evidence="7 8">AM-OR11-056</strain>
    </source>
</reference>
<feature type="transmembrane region" description="Helical" evidence="6">
    <location>
        <begin position="228"/>
        <end position="261"/>
    </location>
</feature>